<dbReference type="GO" id="GO:0005344">
    <property type="term" value="F:oxygen carrier activity"/>
    <property type="evidence" value="ECO:0007669"/>
    <property type="project" value="InterPro"/>
</dbReference>
<dbReference type="Pfam" id="PF01152">
    <property type="entry name" value="Bac_globin"/>
    <property type="match status" value="1"/>
</dbReference>
<dbReference type="InterPro" id="IPR001486">
    <property type="entry name" value="Hemoglobin_trunc"/>
</dbReference>
<dbReference type="Gene3D" id="1.10.490.10">
    <property type="entry name" value="Globins"/>
    <property type="match status" value="1"/>
</dbReference>
<keyword evidence="4" id="KW-0408">Iron</keyword>
<dbReference type="InterPro" id="IPR012292">
    <property type="entry name" value="Globin/Proto"/>
</dbReference>
<evidence type="ECO:0000256" key="1">
    <source>
        <dbReference type="ARBA" id="ARBA00022448"/>
    </source>
</evidence>
<dbReference type="PANTHER" id="PTHR47366">
    <property type="entry name" value="TWO-ON-TWO HEMOGLOBIN-3"/>
    <property type="match status" value="1"/>
</dbReference>
<dbReference type="CDD" id="cd14773">
    <property type="entry name" value="TrHb2_PhHbO-like_O"/>
    <property type="match status" value="1"/>
</dbReference>
<dbReference type="GO" id="GO:0020037">
    <property type="term" value="F:heme binding"/>
    <property type="evidence" value="ECO:0007669"/>
    <property type="project" value="InterPro"/>
</dbReference>
<dbReference type="OrthoDB" id="9790913at2"/>
<evidence type="ECO:0000256" key="4">
    <source>
        <dbReference type="ARBA" id="ARBA00023004"/>
    </source>
</evidence>
<gene>
    <name evidence="6" type="ORF">HMI49_09430</name>
</gene>
<name>A0A3A8I2Z0_9BACT</name>
<dbReference type="RefSeq" id="WP_120526084.1">
    <property type="nucleotide sequence ID" value="NZ_JABFJV010000037.1"/>
</dbReference>
<dbReference type="GO" id="GO:0046872">
    <property type="term" value="F:metal ion binding"/>
    <property type="evidence" value="ECO:0007669"/>
    <property type="project" value="UniProtKB-KW"/>
</dbReference>
<dbReference type="InterPro" id="IPR044203">
    <property type="entry name" value="GlbO/GLB3-like"/>
</dbReference>
<sequence>MSMELKPPPSDGWVPTLDDTPFTRMGGEEAVHALAEAFYDVMDAEEPALAAIHELDAQGKVNRGTRQRFGMFLVGWLGGPQHYSATHGHPRLRMRHGHLPVDTGMRDAWLRCMRKAMDQRGITGGLRGFLDDRFAQVADFLRNTEG</sequence>
<evidence type="ECO:0000313" key="6">
    <source>
        <dbReference type="EMBL" id="NOK33417.1"/>
    </source>
</evidence>
<keyword evidence="7" id="KW-1185">Reference proteome</keyword>
<dbReference type="AlphaFoldDB" id="A0A3A8I2Z0"/>
<protein>
    <submittedName>
        <fullName evidence="6">Group II truncated hemoglobin</fullName>
    </submittedName>
</protein>
<organism evidence="6 7">
    <name type="scientific">Corallococcus exercitus</name>
    <dbReference type="NCBI Taxonomy" id="2316736"/>
    <lineage>
        <taxon>Bacteria</taxon>
        <taxon>Pseudomonadati</taxon>
        <taxon>Myxococcota</taxon>
        <taxon>Myxococcia</taxon>
        <taxon>Myxococcales</taxon>
        <taxon>Cystobacterineae</taxon>
        <taxon>Myxococcaceae</taxon>
        <taxon>Corallococcus</taxon>
    </lineage>
</organism>
<evidence type="ECO:0000256" key="3">
    <source>
        <dbReference type="ARBA" id="ARBA00022723"/>
    </source>
</evidence>
<dbReference type="SUPFAM" id="SSF46458">
    <property type="entry name" value="Globin-like"/>
    <property type="match status" value="1"/>
</dbReference>
<keyword evidence="3" id="KW-0479">Metal-binding</keyword>
<dbReference type="InterPro" id="IPR009050">
    <property type="entry name" value="Globin-like_sf"/>
</dbReference>
<evidence type="ECO:0000256" key="2">
    <source>
        <dbReference type="ARBA" id="ARBA00022617"/>
    </source>
</evidence>
<reference evidence="6 7" key="1">
    <citation type="submission" date="2020-05" db="EMBL/GenBank/DDBJ databases">
        <authorList>
            <person name="Whitworth D."/>
        </authorList>
    </citation>
    <scope>NUCLEOTIDE SEQUENCE [LARGE SCALE GENOMIC DNA]</scope>
    <source>
        <strain evidence="6 7">AB043B</strain>
    </source>
</reference>
<evidence type="ECO:0000256" key="5">
    <source>
        <dbReference type="ARBA" id="ARBA00034496"/>
    </source>
</evidence>
<dbReference type="EMBL" id="JABFJV010000037">
    <property type="protein sequence ID" value="NOK33417.1"/>
    <property type="molecule type" value="Genomic_DNA"/>
</dbReference>
<proteinExistence type="inferred from homology"/>
<dbReference type="Proteomes" id="UP000563426">
    <property type="component" value="Unassembled WGS sequence"/>
</dbReference>
<comment type="caution">
    <text evidence="6">The sequence shown here is derived from an EMBL/GenBank/DDBJ whole genome shotgun (WGS) entry which is preliminary data.</text>
</comment>
<dbReference type="GO" id="GO:0019825">
    <property type="term" value="F:oxygen binding"/>
    <property type="evidence" value="ECO:0007669"/>
    <property type="project" value="InterPro"/>
</dbReference>
<accession>A0A3A8I2Z0</accession>
<keyword evidence="2" id="KW-0349">Heme</keyword>
<keyword evidence="1" id="KW-0813">Transport</keyword>
<comment type="similarity">
    <text evidence="5">Belongs to the truncated hemoglobin family. Group II subfamily.</text>
</comment>
<evidence type="ECO:0000313" key="7">
    <source>
        <dbReference type="Proteomes" id="UP000563426"/>
    </source>
</evidence>
<dbReference type="PANTHER" id="PTHR47366:SF1">
    <property type="entry name" value="TWO-ON-TWO HEMOGLOBIN-3"/>
    <property type="match status" value="1"/>
</dbReference>